<dbReference type="GO" id="GO:0008733">
    <property type="term" value="F:L-arabinose isomerase activity"/>
    <property type="evidence" value="ECO:0007669"/>
    <property type="project" value="UniProtKB-EC"/>
</dbReference>
<organism evidence="9">
    <name type="scientific">bioreactor metagenome</name>
    <dbReference type="NCBI Taxonomy" id="1076179"/>
    <lineage>
        <taxon>unclassified sequences</taxon>
        <taxon>metagenomes</taxon>
        <taxon>ecological metagenomes</taxon>
    </lineage>
</organism>
<dbReference type="AlphaFoldDB" id="A0A644WTV8"/>
<feature type="domain" description="L-arabinose isomerase N-terminal" evidence="6">
    <location>
        <begin position="27"/>
        <end position="166"/>
    </location>
</feature>
<dbReference type="PANTHER" id="PTHR38464:SF1">
    <property type="entry name" value="L-ARABINOSE ISOMERASE"/>
    <property type="match status" value="1"/>
</dbReference>
<dbReference type="SUPFAM" id="SSF53743">
    <property type="entry name" value="FucI/AraA N-terminal and middle domains"/>
    <property type="match status" value="1"/>
</dbReference>
<evidence type="ECO:0000259" key="7">
    <source>
        <dbReference type="Pfam" id="PF11762"/>
    </source>
</evidence>
<keyword evidence="1" id="KW-0479">Metal-binding</keyword>
<dbReference type="InterPro" id="IPR024664">
    <property type="entry name" value="Ara_Isoase_C"/>
</dbReference>
<dbReference type="Pfam" id="PF24856">
    <property type="entry name" value="AraA_central"/>
    <property type="match status" value="1"/>
</dbReference>
<evidence type="ECO:0000256" key="4">
    <source>
        <dbReference type="ARBA" id="ARBA00023235"/>
    </source>
</evidence>
<evidence type="ECO:0000259" key="6">
    <source>
        <dbReference type="Pfam" id="PF02610"/>
    </source>
</evidence>
<proteinExistence type="predicted"/>
<evidence type="ECO:0000259" key="8">
    <source>
        <dbReference type="Pfam" id="PF24856"/>
    </source>
</evidence>
<dbReference type="PANTHER" id="PTHR38464">
    <property type="entry name" value="L-ARABINOSE ISOMERASE"/>
    <property type="match status" value="1"/>
</dbReference>
<keyword evidence="4 9" id="KW-0413">Isomerase</keyword>
<dbReference type="InterPro" id="IPR004216">
    <property type="entry name" value="Fuc/Ara_isomerase_C"/>
</dbReference>
<evidence type="ECO:0000256" key="1">
    <source>
        <dbReference type="ARBA" id="ARBA00022723"/>
    </source>
</evidence>
<dbReference type="InterPro" id="IPR055389">
    <property type="entry name" value="AraA_N"/>
</dbReference>
<dbReference type="Pfam" id="PF02610">
    <property type="entry name" value="AraA_N"/>
    <property type="match status" value="1"/>
</dbReference>
<feature type="domain" description="L-arabinose isomerase central" evidence="8">
    <location>
        <begin position="195"/>
        <end position="310"/>
    </location>
</feature>
<evidence type="ECO:0000256" key="5">
    <source>
        <dbReference type="ARBA" id="ARBA00023277"/>
    </source>
</evidence>
<dbReference type="Gene3D" id="3.40.50.10940">
    <property type="match status" value="1"/>
</dbReference>
<sequence length="464" mass="51482">MTVDKIGLLPHYLKLYDDTCAEMRPRIERFAQTIRSALAAEGLNVELAPICRLKEEFQAAVEAFEQQDVACIVTLHLAYSPSLESADVLAATKLPLIVLDTTENYAFDNSVDADEILYNHGIHGVQDLCNLLRRRNKSFQIFAGHYTESDVLSRAARACRSAIIAKRMRTSRVGLVGDPFAGMGDFYVPFDELKRDIGMEVVCYDDAEGAARIASVTQSEIDAEYARDSAFFTLDPSVTRTIYDRTARVSLALRKWKEEKNLTALTVNFLATENSNPALPVMPFTECSRMMTEGTGYAGEGDVLTAALVGSLLSIFPETTFSEMFCPDWKGNSIFLSHMGEFNYRICEGKPRLTEKDFPFTNAENPTVAYGTFRAGKAAYVNLAPNGNGKYTLICTEGEVLPAVGQNRMDESVNGWFRPNARVADFLERFSLCGGTHHSAMVYGDCCKELEMFASFMGFAFEAL</sequence>
<reference evidence="9" key="1">
    <citation type="submission" date="2019-08" db="EMBL/GenBank/DDBJ databases">
        <authorList>
            <person name="Kucharzyk K."/>
            <person name="Murdoch R.W."/>
            <person name="Higgins S."/>
            <person name="Loffler F."/>
        </authorList>
    </citation>
    <scope>NUCLEOTIDE SEQUENCE</scope>
</reference>
<dbReference type="SUPFAM" id="SSF50443">
    <property type="entry name" value="FucI/AraA C-terminal domain-like"/>
    <property type="match status" value="1"/>
</dbReference>
<protein>
    <submittedName>
        <fullName evidence="9">L-arabinose isomerase</fullName>
        <ecNumber evidence="9">5.3.1.4</ecNumber>
    </submittedName>
</protein>
<dbReference type="PIRSF" id="PIRSF001478">
    <property type="entry name" value="L-ara_isomerase"/>
    <property type="match status" value="1"/>
</dbReference>
<comment type="caution">
    <text evidence="9">The sequence shown here is derived from an EMBL/GenBank/DDBJ whole genome shotgun (WGS) entry which is preliminary data.</text>
</comment>
<keyword evidence="3" id="KW-0464">Manganese</keyword>
<dbReference type="InterPro" id="IPR055390">
    <property type="entry name" value="AraA_central"/>
</dbReference>
<feature type="domain" description="L-arabinose isomerase C-terminal" evidence="7">
    <location>
        <begin position="319"/>
        <end position="458"/>
    </location>
</feature>
<dbReference type="GO" id="GO:0005829">
    <property type="term" value="C:cytosol"/>
    <property type="evidence" value="ECO:0007669"/>
    <property type="project" value="TreeGrafter"/>
</dbReference>
<gene>
    <name evidence="9" type="primary">araA_3</name>
    <name evidence="9" type="ORF">SDC9_51804</name>
</gene>
<dbReference type="EMBL" id="VSSQ01001139">
    <property type="protein sequence ID" value="MPM05514.1"/>
    <property type="molecule type" value="Genomic_DNA"/>
</dbReference>
<dbReference type="InterPro" id="IPR009015">
    <property type="entry name" value="Fucose_isomerase_N/cen_sf"/>
</dbReference>
<name>A0A644WTV8_9ZZZZ</name>
<dbReference type="EC" id="5.3.1.4" evidence="9"/>
<dbReference type="Pfam" id="PF11762">
    <property type="entry name" value="Arabinose_Iso_C"/>
    <property type="match status" value="1"/>
</dbReference>
<evidence type="ECO:0000313" key="9">
    <source>
        <dbReference type="EMBL" id="MPM05514.1"/>
    </source>
</evidence>
<dbReference type="InterPro" id="IPR003762">
    <property type="entry name" value="Lara_isomerase"/>
</dbReference>
<keyword evidence="2" id="KW-0054">Arabinose catabolism</keyword>
<evidence type="ECO:0000256" key="3">
    <source>
        <dbReference type="ARBA" id="ARBA00023211"/>
    </source>
</evidence>
<dbReference type="InterPro" id="IPR038583">
    <property type="entry name" value="AraA_N_sf"/>
</dbReference>
<keyword evidence="5" id="KW-0119">Carbohydrate metabolism</keyword>
<dbReference type="GO" id="GO:0019569">
    <property type="term" value="P:L-arabinose catabolic process to D-xylulose 5-phosphate"/>
    <property type="evidence" value="ECO:0007669"/>
    <property type="project" value="TreeGrafter"/>
</dbReference>
<accession>A0A644WTV8</accession>
<dbReference type="GO" id="GO:0046872">
    <property type="term" value="F:metal ion binding"/>
    <property type="evidence" value="ECO:0007669"/>
    <property type="project" value="UniProtKB-KW"/>
</dbReference>
<evidence type="ECO:0000256" key="2">
    <source>
        <dbReference type="ARBA" id="ARBA00022935"/>
    </source>
</evidence>